<name>A0A2P5HEH1_DIAHE</name>
<reference evidence="1" key="1">
    <citation type="submission" date="2017-09" db="EMBL/GenBank/DDBJ databases">
        <title>Polyketide synthases of a Diaporthe helianthi virulent isolate.</title>
        <authorList>
            <person name="Baroncelli R."/>
        </authorList>
    </citation>
    <scope>NUCLEOTIDE SEQUENCE [LARGE SCALE GENOMIC DNA]</scope>
    <source>
        <strain evidence="1">7/96</strain>
    </source>
</reference>
<dbReference type="SUPFAM" id="SSF160104">
    <property type="entry name" value="Acetoacetate decarboxylase-like"/>
    <property type="match status" value="1"/>
</dbReference>
<accession>A0A2P5HEH1</accession>
<proteinExistence type="predicted"/>
<dbReference type="Proteomes" id="UP000094444">
    <property type="component" value="Unassembled WGS sequence"/>
</dbReference>
<comment type="caution">
    <text evidence="1">The sequence shown here is derived from an EMBL/GenBank/DDBJ whole genome shotgun (WGS) entry which is preliminary data.</text>
</comment>
<dbReference type="InterPro" id="IPR023375">
    <property type="entry name" value="ADC_dom_sf"/>
</dbReference>
<dbReference type="AlphaFoldDB" id="A0A2P5HEH1"/>
<dbReference type="InterPro" id="IPR010451">
    <property type="entry name" value="Acetoacetate_decarboxylase"/>
</dbReference>
<dbReference type="InParanoid" id="A0A2P5HEH1"/>
<keyword evidence="2" id="KW-1185">Reference proteome</keyword>
<gene>
    <name evidence="1" type="ORF">DHEL01_v212950</name>
</gene>
<dbReference type="OrthoDB" id="10248817at2759"/>
<dbReference type="Pfam" id="PF06314">
    <property type="entry name" value="ADC"/>
    <property type="match status" value="1"/>
</dbReference>
<dbReference type="EMBL" id="MAVT02003540">
    <property type="protein sequence ID" value="POS68656.1"/>
    <property type="molecule type" value="Genomic_DNA"/>
</dbReference>
<evidence type="ECO:0000313" key="2">
    <source>
        <dbReference type="Proteomes" id="UP000094444"/>
    </source>
</evidence>
<dbReference type="GO" id="GO:0016829">
    <property type="term" value="F:lyase activity"/>
    <property type="evidence" value="ECO:0007669"/>
    <property type="project" value="InterPro"/>
</dbReference>
<sequence>MPFGKRPVSNDSVPQHSPPYVNRIFEFRDVTVLTVRYRTSFASISDLVPDVLEIEDEPLVTATLLDYGTSPSKPFKEFIHTVEAKYLGKSYEFCLALILDNEIGVLNGREPTGFPKRLGNLSFIKGASNGASGHVERPAGQKLVEFVFEAKAKQVPVPRLDRPFLNLRVIPSPILGAPASVKEFVPLIFEIKPEEVWEGTGKLTFPEDAPFVESVNKIEVLRYESSTLAYGSTCILGGAERVFPL</sequence>
<protein>
    <submittedName>
        <fullName evidence="1">Acetoacetate decarboxylase</fullName>
    </submittedName>
</protein>
<evidence type="ECO:0000313" key="1">
    <source>
        <dbReference type="EMBL" id="POS68656.1"/>
    </source>
</evidence>
<dbReference type="Gene3D" id="2.40.400.10">
    <property type="entry name" value="Acetoacetate decarboxylase-like"/>
    <property type="match status" value="1"/>
</dbReference>
<dbReference type="STRING" id="158607.A0A2P5HEH1"/>
<organism evidence="1 2">
    <name type="scientific">Diaporthe helianthi</name>
    <dbReference type="NCBI Taxonomy" id="158607"/>
    <lineage>
        <taxon>Eukaryota</taxon>
        <taxon>Fungi</taxon>
        <taxon>Dikarya</taxon>
        <taxon>Ascomycota</taxon>
        <taxon>Pezizomycotina</taxon>
        <taxon>Sordariomycetes</taxon>
        <taxon>Sordariomycetidae</taxon>
        <taxon>Diaporthales</taxon>
        <taxon>Diaporthaceae</taxon>
        <taxon>Diaporthe</taxon>
    </lineage>
</organism>